<dbReference type="InterPro" id="IPR051929">
    <property type="entry name" value="VirAsm_ModProt"/>
</dbReference>
<keyword evidence="1" id="KW-0645">Protease</keyword>
<evidence type="ECO:0000256" key="4">
    <source>
        <dbReference type="ARBA" id="ARBA00022833"/>
    </source>
</evidence>
<dbReference type="AlphaFoldDB" id="A0A1A9KBT5"/>
<gene>
    <name evidence="7" type="ORF">A9C11_13590</name>
</gene>
<organism evidence="7 8">
    <name type="scientific">Pseudomonas citronellolis</name>
    <dbReference type="NCBI Taxonomy" id="53408"/>
    <lineage>
        <taxon>Bacteria</taxon>
        <taxon>Pseudomonadati</taxon>
        <taxon>Pseudomonadota</taxon>
        <taxon>Gammaproteobacteria</taxon>
        <taxon>Pseudomonadales</taxon>
        <taxon>Pseudomonadaceae</taxon>
        <taxon>Pseudomonas</taxon>
    </lineage>
</organism>
<dbReference type="PROSITE" id="PS50249">
    <property type="entry name" value="MPN"/>
    <property type="match status" value="1"/>
</dbReference>
<dbReference type="InterPro" id="IPR028090">
    <property type="entry name" value="JAB_dom_prok"/>
</dbReference>
<proteinExistence type="predicted"/>
<accession>A0A1A9KBT5</accession>
<sequence length="136" mass="15567">MALHIKRQALEQVLAHARRDHPIETCGIVASSLAGQVATRVVPMRNQAASTTFFQFDSREQLQVFRSLEERNEFHQAIYHSHTASEAYPSQDDVEYAGYPEAHHLIVSTWERTKEPVRSFRVLHGKVIEESISILE</sequence>
<dbReference type="SUPFAM" id="SSF102712">
    <property type="entry name" value="JAB1/MPN domain"/>
    <property type="match status" value="1"/>
</dbReference>
<dbReference type="EMBL" id="CP015878">
    <property type="protein sequence ID" value="ANI14958.1"/>
    <property type="molecule type" value="Genomic_DNA"/>
</dbReference>
<evidence type="ECO:0000256" key="3">
    <source>
        <dbReference type="ARBA" id="ARBA00022801"/>
    </source>
</evidence>
<dbReference type="InterPro" id="IPR000555">
    <property type="entry name" value="JAMM/MPN+_dom"/>
</dbReference>
<dbReference type="Gene3D" id="3.40.140.10">
    <property type="entry name" value="Cytidine Deaminase, domain 2"/>
    <property type="match status" value="1"/>
</dbReference>
<name>A0A1A9KBT5_9PSED</name>
<keyword evidence="5" id="KW-0482">Metalloprotease</keyword>
<evidence type="ECO:0000256" key="1">
    <source>
        <dbReference type="ARBA" id="ARBA00022670"/>
    </source>
</evidence>
<dbReference type="InterPro" id="IPR037518">
    <property type="entry name" value="MPN"/>
</dbReference>
<keyword evidence="3" id="KW-0378">Hydrolase</keyword>
<evidence type="ECO:0000259" key="6">
    <source>
        <dbReference type="PROSITE" id="PS50249"/>
    </source>
</evidence>
<dbReference type="GO" id="GO:0008235">
    <property type="term" value="F:metalloexopeptidase activity"/>
    <property type="evidence" value="ECO:0007669"/>
    <property type="project" value="TreeGrafter"/>
</dbReference>
<evidence type="ECO:0000256" key="2">
    <source>
        <dbReference type="ARBA" id="ARBA00022723"/>
    </source>
</evidence>
<dbReference type="RefSeq" id="WP_064582930.1">
    <property type="nucleotide sequence ID" value="NZ_CP015878.1"/>
</dbReference>
<evidence type="ECO:0000313" key="7">
    <source>
        <dbReference type="EMBL" id="ANI14958.1"/>
    </source>
</evidence>
<dbReference type="PANTHER" id="PTHR34858">
    <property type="entry name" value="CYSO-CYSTEINE PEPTIDASE"/>
    <property type="match status" value="1"/>
</dbReference>
<protein>
    <submittedName>
        <fullName evidence="7">Peptidase</fullName>
    </submittedName>
</protein>
<dbReference type="GO" id="GO:0006508">
    <property type="term" value="P:proteolysis"/>
    <property type="evidence" value="ECO:0007669"/>
    <property type="project" value="UniProtKB-KW"/>
</dbReference>
<dbReference type="Pfam" id="PF14464">
    <property type="entry name" value="Prok-JAB"/>
    <property type="match status" value="1"/>
</dbReference>
<keyword evidence="4" id="KW-0862">Zinc</keyword>
<dbReference type="PANTHER" id="PTHR34858:SF1">
    <property type="entry name" value="CYSO-CYSTEINE PEPTIDASE"/>
    <property type="match status" value="1"/>
</dbReference>
<dbReference type="Proteomes" id="UP000077748">
    <property type="component" value="Chromosome"/>
</dbReference>
<dbReference type="GO" id="GO:0008270">
    <property type="term" value="F:zinc ion binding"/>
    <property type="evidence" value="ECO:0007669"/>
    <property type="project" value="TreeGrafter"/>
</dbReference>
<evidence type="ECO:0000313" key="8">
    <source>
        <dbReference type="Proteomes" id="UP000077748"/>
    </source>
</evidence>
<keyword evidence="2" id="KW-0479">Metal-binding</keyword>
<dbReference type="CDD" id="cd08070">
    <property type="entry name" value="MPN_like"/>
    <property type="match status" value="1"/>
</dbReference>
<feature type="domain" description="MPN" evidence="6">
    <location>
        <begin position="3"/>
        <end position="126"/>
    </location>
</feature>
<dbReference type="SMART" id="SM00232">
    <property type="entry name" value="JAB_MPN"/>
    <property type="match status" value="1"/>
</dbReference>
<evidence type="ECO:0000256" key="5">
    <source>
        <dbReference type="ARBA" id="ARBA00023049"/>
    </source>
</evidence>
<reference evidence="7 8" key="1">
    <citation type="submission" date="2016-05" db="EMBL/GenBank/DDBJ databases">
        <title>Genome Sequence of Pseudomonas citronellolis Strain SJTE-3, an Estrogens and Persistent Organic Pollutants degradation strain.</title>
        <authorList>
            <person name="Liang R."/>
        </authorList>
    </citation>
    <scope>NUCLEOTIDE SEQUENCE [LARGE SCALE GENOMIC DNA]</scope>
    <source>
        <strain evidence="7 8">SJTE-3</strain>
    </source>
</reference>